<sequence>MKPKNTPNNWKFLKTLINQRHFLQSLLLLILFFIGLAIPPVVAQMSPQTPIFQIQPDSFSLEKQARSLYQTRNFPEAARFWEQAVVAFAKQGDQLNHAMALSNLSLTRQQLREWELAQKAIDESLNILQTLEKTPETQRILAQTLDIQGKQLREVEKPEKALETWQQAADLYREIDRPEAAAQNEFNQIQVLQDLGLYPRACKSLLSIIELNVQNCQALRKLTPEDLKQQLQVFAQRPASLLEVQKLRNLGDVLRVLGQPTNSEVLLEASLEGAKQLEPFPSKNAEIAAIYLSLGNTARVQGKNDNAREALTFYQEAVKAATESGTATLIIQAQLNELSLLVKKQSWPQVPDLVSQIEPQLNNLPPSRAAINARLNFAQSLFCWKEPTLSQEERQLSSPIIEQCSLARDREKNNQLQPSDVPKWEDIAEIVTTAVKQSQTLGNKRAEAYALGYQGSVEQQMEKFSEAQDLTIKALNISSSFQLPDIAYLWQWQLGRLREIQGEEDDAIAAYNTAFATLQSLRGDLVSIDQEVQFTFRDSVEPVYREYVDLLLRGEDISQDNLKRAREVIEALQLAELNDFFGNACLEAKPKKIDTVIKETSSPTAFFYAVILKDRLEVILALSGGKELQHYHTNKSQDEVKAIKKTIKDLRTFLSNKTTALEDVKKQSHKIYDWLIKKAQKQLETNGIQTLVFVLDSPLRNIPMAVLYNIETERYLVEDYAIAFTPGLQLLSPQPVKQFRLNGLTGGVSEERETESINFGRTKPQDFTEIPFVKEELKKIRSVISSSTETLLNEKFLKERLQNELNSANFNTVHLSTHGKFSSNIEDTYLLAWNELLKMEDLENLFQIKLANQSIPIELLVLSACQTAKGDERAILGMAGVAVKAGARSTLATLWPVFDESTAEFMFLFYQQLIQNQAQNMTKAEALRQAQLKLWAQKKPGKRWNHPYYWAPFILLGNWL</sequence>
<dbReference type="HOGENOM" id="CLU_002404_0_0_3"/>
<organism evidence="2">
    <name type="scientific">Trichodesmium erythraeum (strain IMS101)</name>
    <dbReference type="NCBI Taxonomy" id="203124"/>
    <lineage>
        <taxon>Bacteria</taxon>
        <taxon>Bacillati</taxon>
        <taxon>Cyanobacteriota</taxon>
        <taxon>Cyanophyceae</taxon>
        <taxon>Oscillatoriophycideae</taxon>
        <taxon>Oscillatoriales</taxon>
        <taxon>Microcoleaceae</taxon>
        <taxon>Trichodesmium</taxon>
    </lineage>
</organism>
<protein>
    <submittedName>
        <fullName evidence="2">Tetratricopeptide region</fullName>
    </submittedName>
</protein>
<evidence type="ECO:0000313" key="2">
    <source>
        <dbReference type="EMBL" id="ABG49848.1"/>
    </source>
</evidence>
<dbReference type="eggNOG" id="COG0457">
    <property type="taxonomic scope" value="Bacteria"/>
</dbReference>
<dbReference type="InterPro" id="IPR011990">
    <property type="entry name" value="TPR-like_helical_dom_sf"/>
</dbReference>
<dbReference type="eggNOG" id="COG4995">
    <property type="taxonomic scope" value="Bacteria"/>
</dbReference>
<proteinExistence type="predicted"/>
<dbReference type="Gene3D" id="1.25.40.10">
    <property type="entry name" value="Tetratricopeptide repeat domain"/>
    <property type="match status" value="3"/>
</dbReference>
<dbReference type="InterPro" id="IPR019734">
    <property type="entry name" value="TPR_rpt"/>
</dbReference>
<dbReference type="SMART" id="SM00028">
    <property type="entry name" value="TPR"/>
    <property type="match status" value="6"/>
</dbReference>
<dbReference type="PANTHER" id="PTHR10098">
    <property type="entry name" value="RAPSYN-RELATED"/>
    <property type="match status" value="1"/>
</dbReference>
<dbReference type="STRING" id="203124.Tery_0380"/>
<dbReference type="EMBL" id="CP000393">
    <property type="protein sequence ID" value="ABG49848.1"/>
    <property type="molecule type" value="Genomic_DNA"/>
</dbReference>
<dbReference type="RefSeq" id="WP_011610244.1">
    <property type="nucleotide sequence ID" value="NC_008312.1"/>
</dbReference>
<name>Q119H6_TRIEI</name>
<dbReference type="AlphaFoldDB" id="Q119H6"/>
<accession>Q119H6</accession>
<gene>
    <name evidence="2" type="ordered locus">Tery_0380</name>
</gene>
<reference evidence="2" key="1">
    <citation type="submission" date="2006-06" db="EMBL/GenBank/DDBJ databases">
        <title>Complete sequence of Trichodesmium erythraeum IMS101.</title>
        <authorList>
            <consortium name="US DOE Joint Genome Institute"/>
            <person name="Copeland A."/>
            <person name="Lucas S."/>
            <person name="Lapidus A."/>
            <person name="Barry K."/>
            <person name="Detter J.C."/>
            <person name="Glavina del Rio T."/>
            <person name="Hammon N."/>
            <person name="Israni S."/>
            <person name="Dalin E."/>
            <person name="Tice H."/>
            <person name="Pitluck S."/>
            <person name="Kiss H."/>
            <person name="Munk A.C."/>
            <person name="Brettin T."/>
            <person name="Bruce D."/>
            <person name="Han C."/>
            <person name="Tapia R."/>
            <person name="Gilna P."/>
            <person name="Schmutz J."/>
            <person name="Larimer F."/>
            <person name="Land M."/>
            <person name="Hauser L."/>
            <person name="Kyrpides N."/>
            <person name="Kim E."/>
            <person name="Richardson P."/>
        </authorList>
    </citation>
    <scope>NUCLEOTIDE SEQUENCE [LARGE SCALE GENOMIC DNA]</scope>
    <source>
        <strain evidence="2">IMS101</strain>
    </source>
</reference>
<dbReference type="SUPFAM" id="SSF48452">
    <property type="entry name" value="TPR-like"/>
    <property type="match status" value="2"/>
</dbReference>
<dbReference type="InterPro" id="IPR024983">
    <property type="entry name" value="CHAT_dom"/>
</dbReference>
<feature type="domain" description="CHAT" evidence="1">
    <location>
        <begin position="667"/>
        <end position="958"/>
    </location>
</feature>
<dbReference type="PANTHER" id="PTHR10098:SF112">
    <property type="entry name" value="SLR0380 PROTEIN"/>
    <property type="match status" value="1"/>
</dbReference>
<dbReference type="KEGG" id="ter:Tery_0380"/>
<dbReference type="OrthoDB" id="448399at2"/>
<evidence type="ECO:0000259" key="1">
    <source>
        <dbReference type="Pfam" id="PF12770"/>
    </source>
</evidence>
<dbReference type="Pfam" id="PF12770">
    <property type="entry name" value="CHAT"/>
    <property type="match status" value="1"/>
</dbReference>